<gene>
    <name evidence="2" type="ORF">OHK93_003459</name>
</gene>
<feature type="compositionally biased region" description="Polar residues" evidence="1">
    <location>
        <begin position="357"/>
        <end position="378"/>
    </location>
</feature>
<comment type="caution">
    <text evidence="2">The sequence shown here is derived from an EMBL/GenBank/DDBJ whole genome shotgun (WGS) entry which is preliminary data.</text>
</comment>
<accession>A0AA43QU20</accession>
<evidence type="ECO:0000256" key="1">
    <source>
        <dbReference type="SAM" id="MobiDB-lite"/>
    </source>
</evidence>
<organism evidence="2 3">
    <name type="scientific">Ramalina farinacea</name>
    <dbReference type="NCBI Taxonomy" id="258253"/>
    <lineage>
        <taxon>Eukaryota</taxon>
        <taxon>Fungi</taxon>
        <taxon>Dikarya</taxon>
        <taxon>Ascomycota</taxon>
        <taxon>Pezizomycotina</taxon>
        <taxon>Lecanoromycetes</taxon>
        <taxon>OSLEUM clade</taxon>
        <taxon>Lecanoromycetidae</taxon>
        <taxon>Lecanorales</taxon>
        <taxon>Lecanorineae</taxon>
        <taxon>Ramalinaceae</taxon>
        <taxon>Ramalina</taxon>
    </lineage>
</organism>
<feature type="compositionally biased region" description="Basic and acidic residues" evidence="1">
    <location>
        <begin position="211"/>
        <end position="228"/>
    </location>
</feature>
<feature type="region of interest" description="Disordered" evidence="1">
    <location>
        <begin position="1"/>
        <end position="63"/>
    </location>
</feature>
<evidence type="ECO:0000313" key="2">
    <source>
        <dbReference type="EMBL" id="MDI1492247.1"/>
    </source>
</evidence>
<feature type="compositionally biased region" description="Basic and acidic residues" evidence="1">
    <location>
        <begin position="162"/>
        <end position="175"/>
    </location>
</feature>
<dbReference type="EMBL" id="JAPUFD010000018">
    <property type="protein sequence ID" value="MDI1492247.1"/>
    <property type="molecule type" value="Genomic_DNA"/>
</dbReference>
<dbReference type="Proteomes" id="UP001161017">
    <property type="component" value="Unassembled WGS sequence"/>
</dbReference>
<name>A0AA43QU20_9LECA</name>
<reference evidence="2" key="1">
    <citation type="journal article" date="2023" name="Genome Biol. Evol.">
        <title>First Whole Genome Sequence and Flow Cytometry Genome Size Data for the Lichen-Forming Fungus Ramalina farinacea (Ascomycota).</title>
        <authorList>
            <person name="Llewellyn T."/>
            <person name="Mian S."/>
            <person name="Hill R."/>
            <person name="Leitch I.J."/>
            <person name="Gaya E."/>
        </authorList>
    </citation>
    <scope>NUCLEOTIDE SEQUENCE</scope>
    <source>
        <strain evidence="2">LIQ254RAFAR</strain>
    </source>
</reference>
<evidence type="ECO:0000313" key="3">
    <source>
        <dbReference type="Proteomes" id="UP001161017"/>
    </source>
</evidence>
<feature type="region of interest" description="Disordered" evidence="1">
    <location>
        <begin position="128"/>
        <end position="254"/>
    </location>
</feature>
<proteinExistence type="predicted"/>
<feature type="region of interest" description="Disordered" evidence="1">
    <location>
        <begin position="329"/>
        <end position="378"/>
    </location>
</feature>
<sequence>MECERAEARAGISIASKTRDDVLSSKQQQQQTNEDDDDAEKPAMGLPISEEDPSTTKNSNIERGYAQPWADTWDRSAPLACPLKLPWQDHCLCYACNPPSPWGAGLWQPRGSFAGSGVWNPKELWRPNKTAADLPSAKPAGGPDEGRDRSSSVVKNELIKPGLEDALKPGSKEVIKPGLTEGMRHTPTANNSAESLPELAKVDTNPSPTAEKAKREEERKAATGKKDAPPPTVHSSKEGVFAASGKEEEKQRRARHREILRKMAKETQESMKSEPWFRYRSIHESDLQKLKDELKESNEKLALVKEVLEQQDQAVWKNLLDTLRQGNEKTCTKQDEEPLNVSKDVGVPTTPKIDSQPPAQTSLDPQPSKEQNEPSQNPLSDLIAQWDREKASRKAKKAQPCGMTEKLLIAFSICDLTVRLILLVTLWCCSTRGWSSTSGGDPSTIQVTVAYFTPPATLVGMWRMGFARCMIGDGGAEGDRILGLVERTDMAALGVAGALMVSLAVQCGLVM</sequence>
<dbReference type="AlphaFoldDB" id="A0AA43QU20"/>
<keyword evidence="3" id="KW-1185">Reference proteome</keyword>
<protein>
    <submittedName>
        <fullName evidence="2">Uncharacterized protein</fullName>
    </submittedName>
</protein>